<keyword evidence="10" id="KW-1185">Reference proteome</keyword>
<protein>
    <submittedName>
        <fullName evidence="9">Integrase/recombinase XerD</fullName>
    </submittedName>
</protein>
<dbReference type="PANTHER" id="PTHR30349:SF81">
    <property type="entry name" value="TYROSINE RECOMBINASE XERC"/>
    <property type="match status" value="1"/>
</dbReference>
<dbReference type="PROSITE" id="PS51900">
    <property type="entry name" value="CB"/>
    <property type="match status" value="1"/>
</dbReference>
<evidence type="ECO:0000256" key="4">
    <source>
        <dbReference type="ARBA" id="ARBA00023125"/>
    </source>
</evidence>
<name>A0A1G5BHW8_9FIRM</name>
<organism evidence="9 10">
    <name type="scientific">Butyrivibrio hungatei</name>
    <dbReference type="NCBI Taxonomy" id="185008"/>
    <lineage>
        <taxon>Bacteria</taxon>
        <taxon>Bacillati</taxon>
        <taxon>Bacillota</taxon>
        <taxon>Clostridia</taxon>
        <taxon>Lachnospirales</taxon>
        <taxon>Lachnospiraceae</taxon>
        <taxon>Butyrivibrio</taxon>
    </lineage>
</organism>
<evidence type="ECO:0000256" key="2">
    <source>
        <dbReference type="ARBA" id="ARBA00008857"/>
    </source>
</evidence>
<sequence>MVRSEMECLVDAFIEYLKSVKDYSENTVGSYKHDALLFVRFLEERGVHNIADVTEDIISEYQALLKEKNMAVTTIVRYNTTIKSFFTYLVENGNVSDNPAEIIKSPSVAASKKNPRILSDAETLDLLNQEFSDSPKGVRDKAILEILYSTGLKVSEIIALKLSNIDMGIGCIILPKLKSGEGDRVIPYGKMARTAVTSYLLEARKALLGKREDNGYVFLNCDGKQLSRQGVWKLVKFYAQKAGIDTDISPHSLRHSFAAHLVKNGADISAIQDMMGFSPSNTLSKYVNKENTPKDPYEWARIR</sequence>
<proteinExistence type="inferred from homology"/>
<evidence type="ECO:0000313" key="10">
    <source>
        <dbReference type="Proteomes" id="UP000183047"/>
    </source>
</evidence>
<evidence type="ECO:0000313" key="9">
    <source>
        <dbReference type="EMBL" id="SCX89741.1"/>
    </source>
</evidence>
<dbReference type="Gene3D" id="1.10.443.10">
    <property type="entry name" value="Intergrase catalytic core"/>
    <property type="match status" value="1"/>
</dbReference>
<dbReference type="InterPro" id="IPR002104">
    <property type="entry name" value="Integrase_catalytic"/>
</dbReference>
<dbReference type="InterPro" id="IPR011010">
    <property type="entry name" value="DNA_brk_join_enz"/>
</dbReference>
<dbReference type="Gene3D" id="1.10.150.130">
    <property type="match status" value="1"/>
</dbReference>
<dbReference type="InterPro" id="IPR013762">
    <property type="entry name" value="Integrase-like_cat_sf"/>
</dbReference>
<dbReference type="PROSITE" id="PS51898">
    <property type="entry name" value="TYR_RECOMBINASE"/>
    <property type="match status" value="1"/>
</dbReference>
<evidence type="ECO:0000256" key="6">
    <source>
        <dbReference type="PROSITE-ProRule" id="PRU01248"/>
    </source>
</evidence>
<evidence type="ECO:0000259" key="8">
    <source>
        <dbReference type="PROSITE" id="PS51900"/>
    </source>
</evidence>
<dbReference type="Pfam" id="PF00589">
    <property type="entry name" value="Phage_integrase"/>
    <property type="match status" value="1"/>
</dbReference>
<comment type="function">
    <text evidence="1">Site-specific tyrosine recombinase, which acts by catalyzing the cutting and rejoining of the recombining DNA molecules.</text>
</comment>
<dbReference type="Proteomes" id="UP000183047">
    <property type="component" value="Unassembled WGS sequence"/>
</dbReference>
<keyword evidence="4 6" id="KW-0238">DNA-binding</keyword>
<dbReference type="SUPFAM" id="SSF56349">
    <property type="entry name" value="DNA breaking-rejoining enzymes"/>
    <property type="match status" value="1"/>
</dbReference>
<evidence type="ECO:0000259" key="7">
    <source>
        <dbReference type="PROSITE" id="PS51898"/>
    </source>
</evidence>
<reference evidence="10" key="1">
    <citation type="submission" date="2016-10" db="EMBL/GenBank/DDBJ databases">
        <authorList>
            <person name="Varghese N."/>
            <person name="Submissions S."/>
        </authorList>
    </citation>
    <scope>NUCLEOTIDE SEQUENCE [LARGE SCALE GENOMIC DNA]</scope>
    <source>
        <strain evidence="10">XBD2006</strain>
    </source>
</reference>
<keyword evidence="5" id="KW-0233">DNA recombination</keyword>
<evidence type="ECO:0000256" key="1">
    <source>
        <dbReference type="ARBA" id="ARBA00003283"/>
    </source>
</evidence>
<dbReference type="GO" id="GO:0006310">
    <property type="term" value="P:DNA recombination"/>
    <property type="evidence" value="ECO:0007669"/>
    <property type="project" value="UniProtKB-KW"/>
</dbReference>
<dbReference type="AlphaFoldDB" id="A0A1G5BHW8"/>
<dbReference type="InterPro" id="IPR050090">
    <property type="entry name" value="Tyrosine_recombinase_XerCD"/>
</dbReference>
<dbReference type="RefSeq" id="WP_083334455.1">
    <property type="nucleotide sequence ID" value="NZ_FMUR01000004.1"/>
</dbReference>
<dbReference type="PANTHER" id="PTHR30349">
    <property type="entry name" value="PHAGE INTEGRASE-RELATED"/>
    <property type="match status" value="1"/>
</dbReference>
<dbReference type="InterPro" id="IPR044068">
    <property type="entry name" value="CB"/>
</dbReference>
<accession>A0A1G5BHW8</accession>
<feature type="domain" description="Tyr recombinase" evidence="7">
    <location>
        <begin position="113"/>
        <end position="301"/>
    </location>
</feature>
<comment type="similarity">
    <text evidence="2">Belongs to the 'phage' integrase family.</text>
</comment>
<dbReference type="EMBL" id="FMUR01000004">
    <property type="protein sequence ID" value="SCX89741.1"/>
    <property type="molecule type" value="Genomic_DNA"/>
</dbReference>
<dbReference type="Pfam" id="PF02899">
    <property type="entry name" value="Phage_int_SAM_1"/>
    <property type="match status" value="1"/>
</dbReference>
<dbReference type="InterPro" id="IPR004107">
    <property type="entry name" value="Integrase_SAM-like_N"/>
</dbReference>
<evidence type="ECO:0000256" key="3">
    <source>
        <dbReference type="ARBA" id="ARBA00022908"/>
    </source>
</evidence>
<dbReference type="GO" id="GO:0015074">
    <property type="term" value="P:DNA integration"/>
    <property type="evidence" value="ECO:0007669"/>
    <property type="project" value="UniProtKB-KW"/>
</dbReference>
<evidence type="ECO:0000256" key="5">
    <source>
        <dbReference type="ARBA" id="ARBA00023172"/>
    </source>
</evidence>
<dbReference type="OrthoDB" id="9801717at2"/>
<gene>
    <name evidence="9" type="ORF">SAMN02910451_00747</name>
</gene>
<dbReference type="GO" id="GO:0003677">
    <property type="term" value="F:DNA binding"/>
    <property type="evidence" value="ECO:0007669"/>
    <property type="project" value="UniProtKB-UniRule"/>
</dbReference>
<dbReference type="InterPro" id="IPR010998">
    <property type="entry name" value="Integrase_recombinase_N"/>
</dbReference>
<keyword evidence="3" id="KW-0229">DNA integration</keyword>
<feature type="domain" description="Core-binding (CB)" evidence="8">
    <location>
        <begin position="4"/>
        <end position="90"/>
    </location>
</feature>